<dbReference type="InterPro" id="IPR009045">
    <property type="entry name" value="Zn_M74/Hedgehog-like"/>
</dbReference>
<evidence type="ECO:0000313" key="1">
    <source>
        <dbReference type="EMBL" id="DAD67040.1"/>
    </source>
</evidence>
<sequence>MSFTLSNKSLNKLTNVHPDLVRVVKKAIELSTTDFSVTEGERTLAQQQANVKKGVSQTMKSKHLVQEDGFVHAVDLVPYPVNWDLNAFYPIANAMQQAAEALNIKVRWGGCWALLNGDKRSPMRMVKEYSDARRQVGNKVFIDAPHFEIVE</sequence>
<reference evidence="1" key="1">
    <citation type="journal article" date="2021" name="Proc. Natl. Acad. Sci. U.S.A.">
        <title>A Catalog of Tens of Thousands of Viruses from Human Metagenomes Reveals Hidden Associations with Chronic Diseases.</title>
        <authorList>
            <person name="Tisza M.J."/>
            <person name="Buck C.B."/>
        </authorList>
    </citation>
    <scope>NUCLEOTIDE SEQUENCE</scope>
    <source>
        <strain evidence="1">CtBev14</strain>
    </source>
</reference>
<dbReference type="SUPFAM" id="SSF55166">
    <property type="entry name" value="Hedgehog/DD-peptidase"/>
    <property type="match status" value="1"/>
</dbReference>
<protein>
    <submittedName>
        <fullName evidence="1">L alanyl D glutamate peptidase endolysin</fullName>
    </submittedName>
</protein>
<dbReference type="Gene3D" id="3.30.1380.10">
    <property type="match status" value="1"/>
</dbReference>
<accession>A0A8S5LAU6</accession>
<name>A0A8S5LAU6_9CAUD</name>
<proteinExistence type="predicted"/>
<organism evidence="1">
    <name type="scientific">Podoviridae sp. ctBev14</name>
    <dbReference type="NCBI Taxonomy" id="2823556"/>
    <lineage>
        <taxon>Viruses</taxon>
        <taxon>Duplodnaviria</taxon>
        <taxon>Heunggongvirae</taxon>
        <taxon>Uroviricota</taxon>
        <taxon>Caudoviricetes</taxon>
    </lineage>
</organism>
<dbReference type="CDD" id="cd14845">
    <property type="entry name" value="L-Ala-D-Glu_peptidase_like"/>
    <property type="match status" value="1"/>
</dbReference>
<dbReference type="EMBL" id="BK014667">
    <property type="protein sequence ID" value="DAD67040.1"/>
    <property type="molecule type" value="Genomic_DNA"/>
</dbReference>